<dbReference type="InterPro" id="IPR035897">
    <property type="entry name" value="Toll_tir_struct_dom_sf"/>
</dbReference>
<dbReference type="AlphaFoldDB" id="A0A2K1R4V6"/>
<dbReference type="EC" id="3.2.2.6" evidence="1"/>
<evidence type="ECO:0000256" key="2">
    <source>
        <dbReference type="ARBA" id="ARBA00022801"/>
    </source>
</evidence>
<keyword evidence="2" id="KW-0378">Hydrolase</keyword>
<evidence type="ECO:0000256" key="1">
    <source>
        <dbReference type="ARBA" id="ARBA00011982"/>
    </source>
</evidence>
<sequence length="117" mass="13660">MHVVFFSFRGEHTSNNFTHLYPALVQRGIIREDRELEYLRVIESSLLRDIKESGLSIIIFARDYACSPWWFDELVKIVGFMKKMKSDTVFPVSTVSYNVEQSRVDAQAELHDCLRQG</sequence>
<proteinExistence type="predicted"/>
<accession>A0A2K1R4V6</accession>
<dbReference type="GO" id="GO:0061809">
    <property type="term" value="F:NAD+ nucleosidase activity, cyclic ADP-ribose generating"/>
    <property type="evidence" value="ECO:0007669"/>
    <property type="project" value="UniProtKB-EC"/>
</dbReference>
<dbReference type="GO" id="GO:0007165">
    <property type="term" value="P:signal transduction"/>
    <property type="evidence" value="ECO:0000318"/>
    <property type="project" value="GO_Central"/>
</dbReference>
<organism evidence="6">
    <name type="scientific">Populus trichocarpa</name>
    <name type="common">Western balsam poplar</name>
    <name type="synonym">Populus balsamifera subsp. trichocarpa</name>
    <dbReference type="NCBI Taxonomy" id="3694"/>
    <lineage>
        <taxon>Eukaryota</taxon>
        <taxon>Viridiplantae</taxon>
        <taxon>Streptophyta</taxon>
        <taxon>Embryophyta</taxon>
        <taxon>Tracheophyta</taxon>
        <taxon>Spermatophyta</taxon>
        <taxon>Magnoliopsida</taxon>
        <taxon>eudicotyledons</taxon>
        <taxon>Gunneridae</taxon>
        <taxon>Pentapetalae</taxon>
        <taxon>rosids</taxon>
        <taxon>fabids</taxon>
        <taxon>Malpighiales</taxon>
        <taxon>Salicaceae</taxon>
        <taxon>Saliceae</taxon>
        <taxon>Populus</taxon>
    </lineage>
</organism>
<dbReference type="PROSITE" id="PS50104">
    <property type="entry name" value="TIR"/>
    <property type="match status" value="1"/>
</dbReference>
<reference evidence="6" key="2">
    <citation type="submission" date="2017-07" db="EMBL/GenBank/DDBJ databases">
        <title>WGS assembly of Populus trichocarpa.</title>
        <authorList>
            <person name="Tuskan G."/>
            <person name="Difazio S."/>
            <person name="Jansson S."/>
            <person name="Bohlmann J."/>
            <person name="Grigoriev I."/>
            <person name="Hellsten U."/>
            <person name="Putnam N."/>
            <person name="Ralph S."/>
            <person name="Rombauts S."/>
            <person name="Salamov A."/>
            <person name="Schein J."/>
            <person name="Sterck L."/>
            <person name="Aerts A."/>
            <person name="Bhalerao R."/>
            <person name="Bhalerao R."/>
            <person name="Blaudez D."/>
            <person name="Boerjan W."/>
            <person name="Brun A."/>
            <person name="Brunner A."/>
            <person name="Busov V."/>
            <person name="Campbell M."/>
            <person name="Carlson J."/>
            <person name="Chalot M."/>
            <person name="Chapman J."/>
            <person name="Chen G."/>
            <person name="Cooper D."/>
            <person name="Coutinho P."/>
            <person name="Couturier J."/>
            <person name="Covert S."/>
            <person name="Cronk Q."/>
            <person name="Cunningham R."/>
            <person name="Davis J."/>
            <person name="Degroeve S."/>
            <person name="Dejardin A."/>
            <person name="Depamphilis C."/>
            <person name="Detter J."/>
            <person name="Dirks B."/>
            <person name="Dubchak I."/>
            <person name="Duplessis S."/>
            <person name="Ehlting J."/>
            <person name="Ellis B."/>
            <person name="Gendler K."/>
            <person name="Goodstein D."/>
            <person name="Gribskov M."/>
            <person name="Grimwood J."/>
            <person name="Groover A."/>
            <person name="Gunter L."/>
            <person name="Hamberger B."/>
            <person name="Heinze B."/>
            <person name="Helariutta Y."/>
            <person name="Henrissat B."/>
            <person name="Holligan D."/>
            <person name="Holt R."/>
            <person name="Huang W."/>
            <person name="Islam-Faridi N."/>
            <person name="Jones S."/>
            <person name="Jones-Rhoades M."/>
            <person name="Jorgensen R."/>
            <person name="Joshi C."/>
            <person name="Kangasjarvi J."/>
            <person name="Karlsson J."/>
            <person name="Kelleher C."/>
            <person name="Kirkpatrick R."/>
            <person name="Kirst M."/>
            <person name="Kohler A."/>
            <person name="Kalluri U."/>
            <person name="Larimer F."/>
            <person name="Leebens-Mack J."/>
            <person name="Leple J."/>
            <person name="Locascio P."/>
            <person name="Lou Y."/>
            <person name="Lucas S."/>
            <person name="Martin F."/>
            <person name="Montanini B."/>
            <person name="Napoli C."/>
            <person name="Nelson D."/>
            <person name="Nelson C."/>
            <person name="Nieminen K."/>
            <person name="Nilsson O."/>
            <person name="Pereda V."/>
            <person name="Peter G."/>
            <person name="Philippe R."/>
            <person name="Pilate G."/>
            <person name="Poliakov A."/>
            <person name="Razumovskaya J."/>
            <person name="Richardson P."/>
            <person name="Rinaldi C."/>
            <person name="Ritland K."/>
            <person name="Rouze P."/>
            <person name="Ryaboy D."/>
            <person name="Schmutz J."/>
            <person name="Schrader J."/>
            <person name="Segerman B."/>
            <person name="Shin H."/>
            <person name="Siddiqui A."/>
            <person name="Sterky F."/>
            <person name="Terry A."/>
            <person name="Tsai C."/>
            <person name="Uberbacher E."/>
            <person name="Unneberg P."/>
            <person name="Vahala J."/>
            <person name="Wall K."/>
            <person name="Wessler S."/>
            <person name="Yang G."/>
            <person name="Yin T."/>
            <person name="Douglas C."/>
            <person name="Marra M."/>
            <person name="Sandberg G."/>
            <person name="Van De Peer Y."/>
            <person name="Rokhsar D."/>
        </authorList>
    </citation>
    <scope>NUCLEOTIDE SEQUENCE</scope>
    <source>
        <strain evidence="6">Nisqually-1</strain>
    </source>
</reference>
<dbReference type="EMBL" id="KZ623584">
    <property type="protein sequence ID" value="PNS22322.1"/>
    <property type="molecule type" value="Genomic_DNA"/>
</dbReference>
<protein>
    <recommendedName>
        <fullName evidence="1">ADP-ribosyl cyclase/cyclic ADP-ribose hydrolase</fullName>
        <ecNumber evidence="1">3.2.2.6</ecNumber>
    </recommendedName>
</protein>
<dbReference type="SUPFAM" id="SSF52200">
    <property type="entry name" value="Toll/Interleukin receptor TIR domain"/>
    <property type="match status" value="1"/>
</dbReference>
<evidence type="ECO:0000256" key="3">
    <source>
        <dbReference type="ARBA" id="ARBA00023027"/>
    </source>
</evidence>
<feature type="domain" description="TIR" evidence="5">
    <location>
        <begin position="1"/>
        <end position="117"/>
    </location>
</feature>
<gene>
    <name evidence="6" type="ORF">POPTR_T154100</name>
</gene>
<reference evidence="6" key="1">
    <citation type="journal article" date="2006" name="Science">
        <title>The genome of black cottonwood, Populus trichocarpa (Torr. &amp; Gray).</title>
        <authorList>
            <person name="Tuskan G.A."/>
            <person name="Difazio S."/>
            <person name="Jansson S."/>
            <person name="Bohlmann J."/>
            <person name="Grigoriev I."/>
            <person name="Hellsten U."/>
            <person name="Putnam N."/>
            <person name="Ralph S."/>
            <person name="Rombauts S."/>
            <person name="Salamov A."/>
            <person name="Schein J."/>
            <person name="Sterck L."/>
            <person name="Aerts A."/>
            <person name="Bhalerao R.R."/>
            <person name="Bhalerao R.P."/>
            <person name="Blaudez D."/>
            <person name="Boerjan W."/>
            <person name="Brun A."/>
            <person name="Brunner A."/>
            <person name="Busov V."/>
            <person name="Campbell M."/>
            <person name="Carlson J."/>
            <person name="Chalot M."/>
            <person name="Chapman J."/>
            <person name="Chen G.L."/>
            <person name="Cooper D."/>
            <person name="Coutinho P.M."/>
            <person name="Couturier J."/>
            <person name="Covert S."/>
            <person name="Cronk Q."/>
            <person name="Cunningham R."/>
            <person name="Davis J."/>
            <person name="Degroeve S."/>
            <person name="Dejardin A."/>
            <person name="Depamphilis C."/>
            <person name="Detter J."/>
            <person name="Dirks B."/>
            <person name="Dubchak I."/>
            <person name="Duplessis S."/>
            <person name="Ehlting J."/>
            <person name="Ellis B."/>
            <person name="Gendler K."/>
            <person name="Goodstein D."/>
            <person name="Gribskov M."/>
            <person name="Grimwood J."/>
            <person name="Groover A."/>
            <person name="Gunter L."/>
            <person name="Hamberger B."/>
            <person name="Heinze B."/>
            <person name="Helariutta Y."/>
            <person name="Henrissat B."/>
            <person name="Holligan D."/>
            <person name="Holt R."/>
            <person name="Huang W."/>
            <person name="Islam-Faridi N."/>
            <person name="Jones S."/>
            <person name="Jones-Rhoades M."/>
            <person name="Jorgensen R."/>
            <person name="Joshi C."/>
            <person name="Kangasjarvi J."/>
            <person name="Karlsson J."/>
            <person name="Kelleher C."/>
            <person name="Kirkpatrick R."/>
            <person name="Kirst M."/>
            <person name="Kohler A."/>
            <person name="Kalluri U."/>
            <person name="Larimer F."/>
            <person name="Leebens-Mack J."/>
            <person name="Leple J.C."/>
            <person name="Locascio P."/>
            <person name="Lou Y."/>
            <person name="Lucas S."/>
            <person name="Martin F."/>
            <person name="Montanini B."/>
            <person name="Napoli C."/>
            <person name="Nelson D.R."/>
            <person name="Nelson C."/>
            <person name="Nieminen K."/>
            <person name="Nilsson O."/>
            <person name="Pereda V."/>
            <person name="Peter G."/>
            <person name="Philippe R."/>
            <person name="Pilate G."/>
            <person name="Poliakov A."/>
            <person name="Razumovskaya J."/>
            <person name="Richardson P."/>
            <person name="Rinaldi C."/>
            <person name="Ritland K."/>
            <person name="Rouze P."/>
            <person name="Ryaboy D."/>
            <person name="Schmutz J."/>
            <person name="Schrader J."/>
            <person name="Segerman B."/>
            <person name="Shin H."/>
            <person name="Siddiqui A."/>
            <person name="Sterky F."/>
            <person name="Terry A."/>
            <person name="Tsai C.J."/>
            <person name="Uberbacher E."/>
            <person name="Unneberg P."/>
            <person name="Vahala J."/>
            <person name="Wall K."/>
            <person name="Wessler S."/>
            <person name="Yang G."/>
            <person name="Yin T."/>
            <person name="Douglas C."/>
            <person name="Marra M."/>
            <person name="Sandberg G."/>
            <person name="Van de Peer Y."/>
            <person name="Rokhsar D."/>
        </authorList>
    </citation>
    <scope>NUCLEOTIDE SEQUENCE [LARGE SCALE GENOMIC DNA]</scope>
    <source>
        <strain evidence="6">Nisqually-1</strain>
    </source>
</reference>
<comment type="catalytic activity">
    <reaction evidence="4">
        <text>NAD(+) + H2O = ADP-D-ribose + nicotinamide + H(+)</text>
        <dbReference type="Rhea" id="RHEA:16301"/>
        <dbReference type="ChEBI" id="CHEBI:15377"/>
        <dbReference type="ChEBI" id="CHEBI:15378"/>
        <dbReference type="ChEBI" id="CHEBI:17154"/>
        <dbReference type="ChEBI" id="CHEBI:57540"/>
        <dbReference type="ChEBI" id="CHEBI:57967"/>
        <dbReference type="EC" id="3.2.2.6"/>
    </reaction>
    <physiologicalReaction direction="left-to-right" evidence="4">
        <dbReference type="Rhea" id="RHEA:16302"/>
    </physiologicalReaction>
</comment>
<evidence type="ECO:0000256" key="4">
    <source>
        <dbReference type="ARBA" id="ARBA00047304"/>
    </source>
</evidence>
<dbReference type="PANTHER" id="PTHR32009:SF39">
    <property type="entry name" value="TIR DOMAIN-CONTAINING PROTEIN"/>
    <property type="match status" value="1"/>
</dbReference>
<name>A0A2K1R4V6_POPTR</name>
<dbReference type="PANTHER" id="PTHR32009">
    <property type="entry name" value="TMV RESISTANCE PROTEIN N-LIKE"/>
    <property type="match status" value="1"/>
</dbReference>
<keyword evidence="3" id="KW-0520">NAD</keyword>
<dbReference type="GO" id="GO:0005634">
    <property type="term" value="C:nucleus"/>
    <property type="evidence" value="ECO:0000318"/>
    <property type="project" value="GO_Central"/>
</dbReference>
<dbReference type="Gene3D" id="3.40.50.10140">
    <property type="entry name" value="Toll/interleukin-1 receptor homology (TIR) domain"/>
    <property type="match status" value="1"/>
</dbReference>
<evidence type="ECO:0000259" key="5">
    <source>
        <dbReference type="PROSITE" id="PS50104"/>
    </source>
</evidence>
<evidence type="ECO:0000313" key="6">
    <source>
        <dbReference type="EMBL" id="PNS22322.1"/>
    </source>
</evidence>
<dbReference type="Pfam" id="PF01582">
    <property type="entry name" value="TIR"/>
    <property type="match status" value="1"/>
</dbReference>
<dbReference type="InterPro" id="IPR000157">
    <property type="entry name" value="TIR_dom"/>
</dbReference>
<dbReference type="SMART" id="SM00255">
    <property type="entry name" value="TIR"/>
    <property type="match status" value="1"/>
</dbReference>
<dbReference type="InParanoid" id="A0A2K1R4V6"/>